<feature type="transmembrane region" description="Helical" evidence="8">
    <location>
        <begin position="52"/>
        <end position="70"/>
    </location>
</feature>
<dbReference type="GO" id="GO:0005886">
    <property type="term" value="C:plasma membrane"/>
    <property type="evidence" value="ECO:0007669"/>
    <property type="project" value="UniProtKB-SubCell"/>
</dbReference>
<dbReference type="SUPFAM" id="SSF103473">
    <property type="entry name" value="MFS general substrate transporter"/>
    <property type="match status" value="1"/>
</dbReference>
<gene>
    <name evidence="10" type="ORF">ThesuDRAFT_01192</name>
</gene>
<keyword evidence="5 8" id="KW-1133">Transmembrane helix</keyword>
<evidence type="ECO:0000256" key="8">
    <source>
        <dbReference type="SAM" id="Phobius"/>
    </source>
</evidence>
<dbReference type="PROSITE" id="PS00216">
    <property type="entry name" value="SUGAR_TRANSPORT_1"/>
    <property type="match status" value="1"/>
</dbReference>
<dbReference type="InterPro" id="IPR005829">
    <property type="entry name" value="Sugar_transporter_CS"/>
</dbReference>
<feature type="transmembrane region" description="Helical" evidence="8">
    <location>
        <begin position="140"/>
        <end position="161"/>
    </location>
</feature>
<dbReference type="Gene3D" id="1.20.1720.10">
    <property type="entry name" value="Multidrug resistance protein D"/>
    <property type="match status" value="1"/>
</dbReference>
<keyword evidence="3" id="KW-1003">Cell membrane</keyword>
<comment type="caution">
    <text evidence="10">The sequence shown here is derived from an EMBL/GenBank/DDBJ whole genome shotgun (WGS) entry which is preliminary data.</text>
</comment>
<keyword evidence="11" id="KW-1185">Reference proteome</keyword>
<evidence type="ECO:0000259" key="9">
    <source>
        <dbReference type="PROSITE" id="PS50850"/>
    </source>
</evidence>
<dbReference type="Pfam" id="PF07690">
    <property type="entry name" value="MFS_1"/>
    <property type="match status" value="1"/>
</dbReference>
<dbReference type="STRING" id="867903.ThesuDRAFT_01192"/>
<evidence type="ECO:0000256" key="7">
    <source>
        <dbReference type="SAM" id="MobiDB-lite"/>
    </source>
</evidence>
<dbReference type="AlphaFoldDB" id="K6P303"/>
<dbReference type="RefSeq" id="WP_006903455.1">
    <property type="nucleotide sequence ID" value="NZ_JH976535.1"/>
</dbReference>
<evidence type="ECO:0000313" key="11">
    <source>
        <dbReference type="Proteomes" id="UP000005710"/>
    </source>
</evidence>
<reference evidence="10" key="1">
    <citation type="submission" date="2010-10" db="EMBL/GenBank/DDBJ databases">
        <authorList>
            <consortium name="US DOE Joint Genome Institute (JGI-PGF)"/>
            <person name="Lucas S."/>
            <person name="Copeland A."/>
            <person name="Lapidus A."/>
            <person name="Bruce D."/>
            <person name="Goodwin L."/>
            <person name="Pitluck S."/>
            <person name="Kyrpides N."/>
            <person name="Mavromatis K."/>
            <person name="Detter J.C."/>
            <person name="Han C."/>
            <person name="Land M."/>
            <person name="Hauser L."/>
            <person name="Markowitz V."/>
            <person name="Cheng J.-F."/>
            <person name="Hugenholtz P."/>
            <person name="Woyke T."/>
            <person name="Wu D."/>
            <person name="Pukall R."/>
            <person name="Wahrenburg C."/>
            <person name="Brambilla E."/>
            <person name="Klenk H.-P."/>
            <person name="Eisen J.A."/>
        </authorList>
    </citation>
    <scope>NUCLEOTIDE SEQUENCE [LARGE SCALE GENOMIC DNA]</scope>
    <source>
        <strain evidence="10">DSM 13965</strain>
    </source>
</reference>
<dbReference type="PROSITE" id="PS50850">
    <property type="entry name" value="MFS"/>
    <property type="match status" value="1"/>
</dbReference>
<evidence type="ECO:0000313" key="10">
    <source>
        <dbReference type="EMBL" id="EKP95440.1"/>
    </source>
</evidence>
<dbReference type="OrthoDB" id="102502at2"/>
<keyword evidence="6 8" id="KW-0472">Membrane</keyword>
<comment type="subcellular location">
    <subcellularLocation>
        <location evidence="1">Cell membrane</location>
        <topology evidence="1">Multi-pass membrane protein</topology>
    </subcellularLocation>
</comment>
<feature type="compositionally biased region" description="Low complexity" evidence="7">
    <location>
        <begin position="234"/>
        <end position="252"/>
    </location>
</feature>
<reference evidence="10" key="2">
    <citation type="submission" date="2012-10" db="EMBL/GenBank/DDBJ databases">
        <title>Improved high-quality draft of Thermaerobacter subterraneus C21, DSM 13965.</title>
        <authorList>
            <consortium name="DOE Joint Genome Institute"/>
            <person name="Eisen J."/>
            <person name="Huntemann M."/>
            <person name="Wei C.-L."/>
            <person name="Han J."/>
            <person name="Detter J.C."/>
            <person name="Han C."/>
            <person name="Tapia R."/>
            <person name="Chen A."/>
            <person name="Kyrpides N."/>
            <person name="Mavromatis K."/>
            <person name="Markowitz V."/>
            <person name="Szeto E."/>
            <person name="Ivanova N."/>
            <person name="Mikhailova N."/>
            <person name="Ovchinnikova G."/>
            <person name="Pagani I."/>
            <person name="Pati A."/>
            <person name="Goodwin L."/>
            <person name="Nordberg H.P."/>
            <person name="Cantor M.N."/>
            <person name="Hua S.X."/>
            <person name="Woyke T."/>
            <person name="Eisen J."/>
            <person name="Klenk H.-P."/>
        </authorList>
    </citation>
    <scope>NUCLEOTIDE SEQUENCE [LARGE SCALE GENOMIC DNA]</scope>
    <source>
        <strain evidence="10">DSM 13965</strain>
    </source>
</reference>
<dbReference type="eggNOG" id="COG0477">
    <property type="taxonomic scope" value="Bacteria"/>
</dbReference>
<feature type="compositionally biased region" description="Gly residues" evidence="7">
    <location>
        <begin position="196"/>
        <end position="208"/>
    </location>
</feature>
<feature type="transmembrane region" description="Helical" evidence="8">
    <location>
        <begin position="167"/>
        <end position="186"/>
    </location>
</feature>
<name>K6P303_9FIRM</name>
<evidence type="ECO:0000256" key="2">
    <source>
        <dbReference type="ARBA" id="ARBA00022448"/>
    </source>
</evidence>
<dbReference type="InterPro" id="IPR020846">
    <property type="entry name" value="MFS_dom"/>
</dbReference>
<dbReference type="PANTHER" id="PTHR42718">
    <property type="entry name" value="MAJOR FACILITATOR SUPERFAMILY MULTIDRUG TRANSPORTER MFSC"/>
    <property type="match status" value="1"/>
</dbReference>
<feature type="transmembrane region" description="Helical" evidence="8">
    <location>
        <begin position="82"/>
        <end position="101"/>
    </location>
</feature>
<dbReference type="PANTHER" id="PTHR42718:SF46">
    <property type="entry name" value="BLR6921 PROTEIN"/>
    <property type="match status" value="1"/>
</dbReference>
<dbReference type="Proteomes" id="UP000005710">
    <property type="component" value="Unassembled WGS sequence"/>
</dbReference>
<dbReference type="InterPro" id="IPR036259">
    <property type="entry name" value="MFS_trans_sf"/>
</dbReference>
<sequence>MARAERSRPEAARGLLLAAVAFGALLNPLNSSMIAVALPAIARDFRVPIGRLTWVIAAFYLASSVGQPVLGKVADRLGRRRVFFTGLVLVAAASALAPHAPTLGALVAARVLQALGSSALYPAGMAAVRDAFTGRTGQALGILAVFASTSAALGPSLGGFLVRAGGWQALFYVNYLPVALSLALAAQAFPPGGAAGGDPAGAGPGRVAGHGPASRAPAGIAGGGPGAQDAREVASGAPGAAGRGRASAAGAGHAERPGSSPSRGVRAVERARAAEGAGGLDLPGMMLFGGTVLAGLAALLSLSEPRPAWWAVPVAVALGLALARREGRVKAAGGEPSNLAFYTIFFGMPAYFEEVRHLDRSSKHRH</sequence>
<keyword evidence="4 8" id="KW-0812">Transmembrane</keyword>
<evidence type="ECO:0000256" key="5">
    <source>
        <dbReference type="ARBA" id="ARBA00022989"/>
    </source>
</evidence>
<feature type="compositionally biased region" description="Low complexity" evidence="7">
    <location>
        <begin position="209"/>
        <end position="219"/>
    </location>
</feature>
<feature type="region of interest" description="Disordered" evidence="7">
    <location>
        <begin position="196"/>
        <end position="270"/>
    </location>
</feature>
<evidence type="ECO:0000256" key="1">
    <source>
        <dbReference type="ARBA" id="ARBA00004651"/>
    </source>
</evidence>
<evidence type="ECO:0000256" key="6">
    <source>
        <dbReference type="ARBA" id="ARBA00023136"/>
    </source>
</evidence>
<evidence type="ECO:0000256" key="4">
    <source>
        <dbReference type="ARBA" id="ARBA00022692"/>
    </source>
</evidence>
<dbReference type="InterPro" id="IPR011701">
    <property type="entry name" value="MFS"/>
</dbReference>
<dbReference type="EMBL" id="AENY02000002">
    <property type="protein sequence ID" value="EKP95440.1"/>
    <property type="molecule type" value="Genomic_DNA"/>
</dbReference>
<keyword evidence="2" id="KW-0813">Transport</keyword>
<dbReference type="GO" id="GO:0022857">
    <property type="term" value="F:transmembrane transporter activity"/>
    <property type="evidence" value="ECO:0007669"/>
    <property type="project" value="InterPro"/>
</dbReference>
<proteinExistence type="predicted"/>
<dbReference type="HOGENOM" id="CLU_756337_0_0_9"/>
<organism evidence="10 11">
    <name type="scientific">Thermaerobacter subterraneus DSM 13965</name>
    <dbReference type="NCBI Taxonomy" id="867903"/>
    <lineage>
        <taxon>Bacteria</taxon>
        <taxon>Bacillati</taxon>
        <taxon>Bacillota</taxon>
        <taxon>Clostridia</taxon>
        <taxon>Eubacteriales</taxon>
        <taxon>Clostridiales Family XVII. Incertae Sedis</taxon>
        <taxon>Thermaerobacter</taxon>
    </lineage>
</organism>
<accession>K6P303</accession>
<feature type="domain" description="Major facilitator superfamily (MFS) profile" evidence="9">
    <location>
        <begin position="16"/>
        <end position="366"/>
    </location>
</feature>
<protein>
    <submittedName>
        <fullName evidence="10">Arabinose efflux permease family protein</fullName>
    </submittedName>
</protein>
<evidence type="ECO:0000256" key="3">
    <source>
        <dbReference type="ARBA" id="ARBA00022475"/>
    </source>
</evidence>